<reference evidence="1 2" key="1">
    <citation type="journal article" date="2016" name="PLoS ONE">
        <title>Complete Genome Sequence and Comparative Genomics of a Novel Myxobacterium Myxococcus hansupus.</title>
        <authorList>
            <person name="Sharma G."/>
            <person name="Narwani T."/>
            <person name="Subramanian S."/>
        </authorList>
    </citation>
    <scope>NUCLEOTIDE SEQUENCE [LARGE SCALE GENOMIC DNA]</scope>
    <source>
        <strain evidence="2">mixupus</strain>
    </source>
</reference>
<name>A0A0H4WV45_9BACT</name>
<dbReference type="RefSeq" id="WP_002634986.1">
    <property type="nucleotide sequence ID" value="NZ_CP012109.1"/>
</dbReference>
<evidence type="ECO:0000313" key="1">
    <source>
        <dbReference type="EMBL" id="AKQ67281.1"/>
    </source>
</evidence>
<proteinExistence type="predicted"/>
<gene>
    <name evidence="1" type="ORF">A176_004193</name>
</gene>
<sequence length="330" mass="36116">METVLGLMLMVTVLMFGLHFAELTHLSLKAHEAVAAAAWDATAYRVERPGVEGVDDWAWYDSGRIAAPQATDTTNARYVDWDGRQSVQRAMGPTQLYTRAGELTTACIRTLDPRGGFSVSATANTPAYGEPGAVSCITQGPVDTINLPARFLDDADNGIFTAEHVTRTAFRLCGLGRPASGTTCRGSLNILLGDHGLTQGSGEDLECHLLQDDVPGQRCQNRAFYSLAHEGWDRSMGWTGVPERWTDNVVGSSPPGRVTGFYLSFRGEESGTFGEFHERVWQTQPMDHNSIHTPSQGRRRGTYREAFDAANLLRAGTATQFVYLGRYTCD</sequence>
<dbReference type="PATRIC" id="fig|1297742.4.peg.4236"/>
<keyword evidence="2" id="KW-1185">Reference proteome</keyword>
<dbReference type="KEGG" id="mym:A176_004193"/>
<dbReference type="STRING" id="1297742.A176_004193"/>
<dbReference type="OrthoDB" id="9820240at2"/>
<dbReference type="AlphaFoldDB" id="A0A0H4WV45"/>
<accession>A0A0H4WV45</accession>
<organism evidence="1 2">
    <name type="scientific">Pseudomyxococcus hansupus</name>
    <dbReference type="NCBI Taxonomy" id="1297742"/>
    <lineage>
        <taxon>Bacteria</taxon>
        <taxon>Pseudomonadati</taxon>
        <taxon>Myxococcota</taxon>
        <taxon>Myxococcia</taxon>
        <taxon>Myxococcales</taxon>
        <taxon>Cystobacterineae</taxon>
        <taxon>Myxococcaceae</taxon>
        <taxon>Pseudomyxococcus</taxon>
    </lineage>
</organism>
<protein>
    <submittedName>
        <fullName evidence="1">Putative pilus biogenesis operon protein</fullName>
    </submittedName>
</protein>
<dbReference type="EMBL" id="CP012109">
    <property type="protein sequence ID" value="AKQ67281.1"/>
    <property type="molecule type" value="Genomic_DNA"/>
</dbReference>
<evidence type="ECO:0000313" key="2">
    <source>
        <dbReference type="Proteomes" id="UP000009026"/>
    </source>
</evidence>
<dbReference type="Proteomes" id="UP000009026">
    <property type="component" value="Chromosome"/>
</dbReference>